<dbReference type="EMBL" id="LLXJ01000135">
    <property type="protein sequence ID" value="PKC14445.1"/>
    <property type="molecule type" value="Genomic_DNA"/>
</dbReference>
<evidence type="ECO:0000313" key="2">
    <source>
        <dbReference type="Proteomes" id="UP000232722"/>
    </source>
</evidence>
<accession>A0A2N0Q5T0</accession>
<gene>
    <name evidence="1" type="ORF">RhiirA5_284294</name>
</gene>
<reference evidence="1 2" key="2">
    <citation type="submission" date="2017-09" db="EMBL/GenBank/DDBJ databases">
        <title>Extensive intraspecific genome diversity in a model arbuscular mycorrhizal fungus.</title>
        <authorList>
            <person name="Chen E.C."/>
            <person name="Morin E."/>
            <person name="Beaudet D."/>
            <person name="Noel J."/>
            <person name="Ndikumana S."/>
            <person name="Charron P."/>
            <person name="St-Onge C."/>
            <person name="Giorgi J."/>
            <person name="Grigoriev I.V."/>
            <person name="Roux C."/>
            <person name="Martin F.M."/>
            <person name="Corradi N."/>
        </authorList>
    </citation>
    <scope>NUCLEOTIDE SEQUENCE [LARGE SCALE GENOMIC DNA]</scope>
    <source>
        <strain evidence="1 2">A5</strain>
    </source>
</reference>
<organism evidence="1 2">
    <name type="scientific">Rhizophagus irregularis</name>
    <dbReference type="NCBI Taxonomy" id="588596"/>
    <lineage>
        <taxon>Eukaryota</taxon>
        <taxon>Fungi</taxon>
        <taxon>Fungi incertae sedis</taxon>
        <taxon>Mucoromycota</taxon>
        <taxon>Glomeromycotina</taxon>
        <taxon>Glomeromycetes</taxon>
        <taxon>Glomerales</taxon>
        <taxon>Glomeraceae</taxon>
        <taxon>Rhizophagus</taxon>
    </lineage>
</organism>
<dbReference type="AlphaFoldDB" id="A0A2N0Q5T0"/>
<reference evidence="1 2" key="1">
    <citation type="submission" date="2016-04" db="EMBL/GenBank/DDBJ databases">
        <title>Genome analyses suggest a sexual origin of heterokaryosis in a supposedly ancient asexual fungus.</title>
        <authorList>
            <person name="Ropars J."/>
            <person name="Sedzielewska K."/>
            <person name="Noel J."/>
            <person name="Charron P."/>
            <person name="Farinelli L."/>
            <person name="Marton T."/>
            <person name="Kruger M."/>
            <person name="Pelin A."/>
            <person name="Brachmann A."/>
            <person name="Corradi N."/>
        </authorList>
    </citation>
    <scope>NUCLEOTIDE SEQUENCE [LARGE SCALE GENOMIC DNA]</scope>
    <source>
        <strain evidence="1 2">A5</strain>
    </source>
</reference>
<dbReference type="VEuPathDB" id="FungiDB:FUN_005274"/>
<feature type="non-terminal residue" evidence="1">
    <location>
        <position position="1"/>
    </location>
</feature>
<name>A0A2N0Q5T0_9GLOM</name>
<comment type="caution">
    <text evidence="1">The sequence shown here is derived from an EMBL/GenBank/DDBJ whole genome shotgun (WGS) entry which is preliminary data.</text>
</comment>
<proteinExistence type="predicted"/>
<sequence>SWNRDDFIDTMNAIIRSPEFILENNLINEIGHEAVSSLIEYNFLHRRPTNNYANDIINPPDEVILTAISKPSIFAMENLLKRINN</sequence>
<dbReference type="Proteomes" id="UP000232722">
    <property type="component" value="Unassembled WGS sequence"/>
</dbReference>
<evidence type="ECO:0000313" key="1">
    <source>
        <dbReference type="EMBL" id="PKC14445.1"/>
    </source>
</evidence>
<dbReference type="VEuPathDB" id="FungiDB:RhiirFUN_021732"/>
<dbReference type="VEuPathDB" id="FungiDB:RhiirA1_334341"/>
<protein>
    <submittedName>
        <fullName evidence="1">Uncharacterized protein</fullName>
    </submittedName>
</protein>